<keyword evidence="1" id="KW-0472">Membrane</keyword>
<reference evidence="2" key="1">
    <citation type="submission" date="2021-01" db="EMBL/GenBank/DDBJ databases">
        <title>Whole genome shotgun sequence of Rhizocola hellebori NBRC 109834.</title>
        <authorList>
            <person name="Komaki H."/>
            <person name="Tamura T."/>
        </authorList>
    </citation>
    <scope>NUCLEOTIDE SEQUENCE</scope>
    <source>
        <strain evidence="2">NBRC 109834</strain>
    </source>
</reference>
<protein>
    <submittedName>
        <fullName evidence="2">Uncharacterized protein</fullName>
    </submittedName>
</protein>
<evidence type="ECO:0000313" key="2">
    <source>
        <dbReference type="EMBL" id="GIH05377.1"/>
    </source>
</evidence>
<organism evidence="2 3">
    <name type="scientific">Rhizocola hellebori</name>
    <dbReference type="NCBI Taxonomy" id="1392758"/>
    <lineage>
        <taxon>Bacteria</taxon>
        <taxon>Bacillati</taxon>
        <taxon>Actinomycetota</taxon>
        <taxon>Actinomycetes</taxon>
        <taxon>Micromonosporales</taxon>
        <taxon>Micromonosporaceae</taxon>
        <taxon>Rhizocola</taxon>
    </lineage>
</organism>
<dbReference type="AlphaFoldDB" id="A0A8J3Q8Y1"/>
<name>A0A8J3Q8Y1_9ACTN</name>
<dbReference type="EMBL" id="BONY01000018">
    <property type="protein sequence ID" value="GIH05377.1"/>
    <property type="molecule type" value="Genomic_DNA"/>
</dbReference>
<sequence>MLQSGLEEADQLAGIAGFFLAAMTAIAAMVTFLRKRPSGDGEPSQREKDAKAEGKTWRAIGMVSLAGATATCGLTVVSGPIGNSPPPKVIRPASPAVAMFTNRLVIVEVDRCAAYTHPIDMDTIDAGYSTPSDDGGDLTIAGRDSCGSDMVITSQSGLMAKADSPNPSSSDCYQLAISRGESELPIHDPGLTGICLITDEDQIIYAAVSVKSRLGSPLQIELRVTLWP</sequence>
<evidence type="ECO:0000313" key="3">
    <source>
        <dbReference type="Proteomes" id="UP000612899"/>
    </source>
</evidence>
<comment type="caution">
    <text evidence="2">The sequence shown here is derived from an EMBL/GenBank/DDBJ whole genome shotgun (WGS) entry which is preliminary data.</text>
</comment>
<proteinExistence type="predicted"/>
<keyword evidence="1" id="KW-1133">Transmembrane helix</keyword>
<evidence type="ECO:0000256" key="1">
    <source>
        <dbReference type="SAM" id="Phobius"/>
    </source>
</evidence>
<keyword evidence="3" id="KW-1185">Reference proteome</keyword>
<feature type="transmembrane region" description="Helical" evidence="1">
    <location>
        <begin position="12"/>
        <end position="33"/>
    </location>
</feature>
<keyword evidence="1" id="KW-0812">Transmembrane</keyword>
<dbReference type="Proteomes" id="UP000612899">
    <property type="component" value="Unassembled WGS sequence"/>
</dbReference>
<gene>
    <name evidence="2" type="ORF">Rhe02_34440</name>
</gene>
<accession>A0A8J3Q8Y1</accession>